<dbReference type="STRING" id="35752.SAMN05421541_103377"/>
<feature type="region of interest" description="Disordered" evidence="1">
    <location>
        <begin position="19"/>
        <end position="49"/>
    </location>
</feature>
<dbReference type="PROSITE" id="PS51257">
    <property type="entry name" value="PROKAR_LIPOPROTEIN"/>
    <property type="match status" value="1"/>
</dbReference>
<feature type="signal peptide" evidence="2">
    <location>
        <begin position="1"/>
        <end position="17"/>
    </location>
</feature>
<organism evidence="3 4">
    <name type="scientific">Actinoplanes philippinensis</name>
    <dbReference type="NCBI Taxonomy" id="35752"/>
    <lineage>
        <taxon>Bacteria</taxon>
        <taxon>Bacillati</taxon>
        <taxon>Actinomycetota</taxon>
        <taxon>Actinomycetes</taxon>
        <taxon>Micromonosporales</taxon>
        <taxon>Micromonosporaceae</taxon>
        <taxon>Actinoplanes</taxon>
    </lineage>
</organism>
<protein>
    <recommendedName>
        <fullName evidence="5">Lipoprotein LprG</fullName>
    </recommendedName>
</protein>
<feature type="chain" id="PRO_5038904321" description="Lipoprotein LprG" evidence="2">
    <location>
        <begin position="18"/>
        <end position="246"/>
    </location>
</feature>
<name>A0A1I2D367_9ACTN</name>
<evidence type="ECO:0000256" key="2">
    <source>
        <dbReference type="SAM" id="SignalP"/>
    </source>
</evidence>
<reference evidence="3 4" key="1">
    <citation type="submission" date="2016-10" db="EMBL/GenBank/DDBJ databases">
        <authorList>
            <person name="de Groot N.N."/>
        </authorList>
    </citation>
    <scope>NUCLEOTIDE SEQUENCE [LARGE SCALE GENOMIC DNA]</scope>
    <source>
        <strain evidence="3 4">DSM 43019</strain>
    </source>
</reference>
<dbReference type="OrthoDB" id="3294168at2"/>
<dbReference type="EMBL" id="FONV01000003">
    <property type="protein sequence ID" value="SFE74966.1"/>
    <property type="molecule type" value="Genomic_DNA"/>
</dbReference>
<feature type="compositionally biased region" description="Pro residues" evidence="1">
    <location>
        <begin position="24"/>
        <end position="46"/>
    </location>
</feature>
<evidence type="ECO:0000256" key="1">
    <source>
        <dbReference type="SAM" id="MobiDB-lite"/>
    </source>
</evidence>
<dbReference type="Proteomes" id="UP000199645">
    <property type="component" value="Unassembled WGS sequence"/>
</dbReference>
<evidence type="ECO:0000313" key="3">
    <source>
        <dbReference type="EMBL" id="SFE74966.1"/>
    </source>
</evidence>
<dbReference type="RefSeq" id="WP_093611893.1">
    <property type="nucleotide sequence ID" value="NZ_BOMT01000004.1"/>
</dbReference>
<proteinExistence type="predicted"/>
<dbReference type="Gene3D" id="2.50.20.20">
    <property type="match status" value="1"/>
</dbReference>
<keyword evidence="2" id="KW-0732">Signal</keyword>
<keyword evidence="4" id="KW-1185">Reference proteome</keyword>
<gene>
    <name evidence="3" type="ORF">SAMN05421541_103377</name>
</gene>
<evidence type="ECO:0008006" key="5">
    <source>
        <dbReference type="Google" id="ProtNLM"/>
    </source>
</evidence>
<accession>A0A1I2D367</accession>
<dbReference type="AlphaFoldDB" id="A0A1I2D367"/>
<evidence type="ECO:0000313" key="4">
    <source>
        <dbReference type="Proteomes" id="UP000199645"/>
    </source>
</evidence>
<sequence>MKWYHAALVTAAVLATAGCSTPESPAPAAPAPATSPPAPSPGPAGPSPREQLLAALEKTRNATYRFTTDGEAPDAKKVTGSGVHDPKARRISVKYTLTGTGSTQRIVIGSDLYSRSADGETWVHLDLKRIKADSPYAYDMTDPTGLSRFTKAIDEVASIGPNTYGGTIDIDSDRFLPVGTPAVSVLGGGGAFTATTDAAGWVTSIKVSLKDGTDTLEMTTTLSAHGKASGIRKPARSGEAMDFYYD</sequence>